<accession>A0ABD1WNX1</accession>
<dbReference type="EMBL" id="JBFOLJ010000003">
    <property type="protein sequence ID" value="KAL2550433.1"/>
    <property type="molecule type" value="Genomic_DNA"/>
</dbReference>
<evidence type="ECO:0000256" key="1">
    <source>
        <dbReference type="SAM" id="MobiDB-lite"/>
    </source>
</evidence>
<evidence type="ECO:0000313" key="2">
    <source>
        <dbReference type="EMBL" id="KAL2550433.1"/>
    </source>
</evidence>
<protein>
    <submittedName>
        <fullName evidence="2">Uncharacterized protein</fullName>
    </submittedName>
</protein>
<dbReference type="Proteomes" id="UP001604277">
    <property type="component" value="Unassembled WGS sequence"/>
</dbReference>
<evidence type="ECO:0000313" key="3">
    <source>
        <dbReference type="Proteomes" id="UP001604277"/>
    </source>
</evidence>
<organism evidence="2 3">
    <name type="scientific">Forsythia ovata</name>
    <dbReference type="NCBI Taxonomy" id="205694"/>
    <lineage>
        <taxon>Eukaryota</taxon>
        <taxon>Viridiplantae</taxon>
        <taxon>Streptophyta</taxon>
        <taxon>Embryophyta</taxon>
        <taxon>Tracheophyta</taxon>
        <taxon>Spermatophyta</taxon>
        <taxon>Magnoliopsida</taxon>
        <taxon>eudicotyledons</taxon>
        <taxon>Gunneridae</taxon>
        <taxon>Pentapetalae</taxon>
        <taxon>asterids</taxon>
        <taxon>lamiids</taxon>
        <taxon>Lamiales</taxon>
        <taxon>Oleaceae</taxon>
        <taxon>Forsythieae</taxon>
        <taxon>Forsythia</taxon>
    </lineage>
</organism>
<dbReference type="AlphaFoldDB" id="A0ABD1WNX1"/>
<proteinExistence type="predicted"/>
<sequence>MDQGVKFPASNFGDKWWDGILGHQREKEGIKKDEMIAGEGNDILENEPEKFNDHRDVNEVDPNVDDFWETLEISREDDVDILETNATHRPPKIVQNNKDEIPFTN</sequence>
<gene>
    <name evidence="2" type="ORF">Fot_11963</name>
</gene>
<keyword evidence="3" id="KW-1185">Reference proteome</keyword>
<reference evidence="3" key="1">
    <citation type="submission" date="2024-07" db="EMBL/GenBank/DDBJ databases">
        <title>Two chromosome-level genome assemblies of Korean endemic species Abeliophyllum distichum and Forsythia ovata (Oleaceae).</title>
        <authorList>
            <person name="Jang H."/>
        </authorList>
    </citation>
    <scope>NUCLEOTIDE SEQUENCE [LARGE SCALE GENOMIC DNA]</scope>
</reference>
<comment type="caution">
    <text evidence="2">The sequence shown here is derived from an EMBL/GenBank/DDBJ whole genome shotgun (WGS) entry which is preliminary data.</text>
</comment>
<name>A0ABD1WNX1_9LAMI</name>
<feature type="region of interest" description="Disordered" evidence="1">
    <location>
        <begin position="84"/>
        <end position="105"/>
    </location>
</feature>